<comment type="caution">
    <text evidence="2">The sequence shown here is derived from an EMBL/GenBank/DDBJ whole genome shotgun (WGS) entry which is preliminary data.</text>
</comment>
<dbReference type="Proteomes" id="UP001620626">
    <property type="component" value="Unassembled WGS sequence"/>
</dbReference>
<accession>A0ABD2KPD4</accession>
<dbReference type="AlphaFoldDB" id="A0ABD2KPD4"/>
<evidence type="ECO:0000313" key="3">
    <source>
        <dbReference type="Proteomes" id="UP001620626"/>
    </source>
</evidence>
<name>A0ABD2KPD4_9BILA</name>
<reference evidence="2 3" key="1">
    <citation type="submission" date="2024-10" db="EMBL/GenBank/DDBJ databases">
        <authorList>
            <person name="Kim D."/>
        </authorList>
    </citation>
    <scope>NUCLEOTIDE SEQUENCE [LARGE SCALE GENOMIC DNA]</scope>
    <source>
        <strain evidence="2">BH-2024</strain>
    </source>
</reference>
<dbReference type="EMBL" id="JBICBT010000696">
    <property type="protein sequence ID" value="KAL3104820.1"/>
    <property type="molecule type" value="Genomic_DNA"/>
</dbReference>
<evidence type="ECO:0000256" key="1">
    <source>
        <dbReference type="SAM" id="MobiDB-lite"/>
    </source>
</evidence>
<protein>
    <submittedName>
        <fullName evidence="2">Uncharacterized protein</fullName>
    </submittedName>
</protein>
<sequence length="109" mass="11647">MPMNKSVSPFFVQTFDPRRQKAAFEANGDQSGEFTFSPSGGRSVHFSAAPKGLAPGAMGGRTDAFATAANPSVDGPTVWRFVRSPAPTDFPRAKCGQSDKAKNIARNWP</sequence>
<feature type="region of interest" description="Disordered" evidence="1">
    <location>
        <begin position="85"/>
        <end position="109"/>
    </location>
</feature>
<evidence type="ECO:0000313" key="2">
    <source>
        <dbReference type="EMBL" id="KAL3104820.1"/>
    </source>
</evidence>
<keyword evidence="3" id="KW-1185">Reference proteome</keyword>
<gene>
    <name evidence="2" type="ORF">niasHT_024019</name>
</gene>
<proteinExistence type="predicted"/>
<organism evidence="2 3">
    <name type="scientific">Heterodera trifolii</name>
    <dbReference type="NCBI Taxonomy" id="157864"/>
    <lineage>
        <taxon>Eukaryota</taxon>
        <taxon>Metazoa</taxon>
        <taxon>Ecdysozoa</taxon>
        <taxon>Nematoda</taxon>
        <taxon>Chromadorea</taxon>
        <taxon>Rhabditida</taxon>
        <taxon>Tylenchina</taxon>
        <taxon>Tylenchomorpha</taxon>
        <taxon>Tylenchoidea</taxon>
        <taxon>Heteroderidae</taxon>
        <taxon>Heteroderinae</taxon>
        <taxon>Heterodera</taxon>
    </lineage>
</organism>